<reference evidence="3" key="1">
    <citation type="submission" date="2023-05" db="EMBL/GenBank/DDBJ databases">
        <title>Nepenthes gracilis genome sequencing.</title>
        <authorList>
            <person name="Fukushima K."/>
        </authorList>
    </citation>
    <scope>NUCLEOTIDE SEQUENCE</scope>
    <source>
        <strain evidence="3">SING2019-196</strain>
    </source>
</reference>
<dbReference type="EMBL" id="BSYO01000015">
    <property type="protein sequence ID" value="GMH15348.1"/>
    <property type="molecule type" value="Genomic_DNA"/>
</dbReference>
<keyword evidence="1" id="KW-0472">Membrane</keyword>
<feature type="chain" id="PRO_5041916641" description="TNFR-Cys domain-containing protein" evidence="2">
    <location>
        <begin position="35"/>
        <end position="219"/>
    </location>
</feature>
<sequence>MASLESLCSLTHLPVRSFLIAIVVLSCSHQFSLGHQLQGAGGGLGRKGLLIFKETPQGGNTTFECSPAGPCVPCQYSEKNDEKYRCSETGYRIPLKCQKNGYVTKETNKREPTNTRSVLEGSYSNANAHLIVHDAGNFISAVNHRTLLDNGSKGEPSEYISYRSCIPAVNEERLSVLGFEVFTLGLLLISGSVIFFKRKMIAAPMPGTGGVRIQTNSRY</sequence>
<keyword evidence="2" id="KW-0732">Signal</keyword>
<evidence type="ECO:0008006" key="5">
    <source>
        <dbReference type="Google" id="ProtNLM"/>
    </source>
</evidence>
<keyword evidence="1" id="KW-0812">Transmembrane</keyword>
<name>A0AAD3SNZ7_NEPGR</name>
<protein>
    <recommendedName>
        <fullName evidence="5">TNFR-Cys domain-containing protein</fullName>
    </recommendedName>
</protein>
<feature type="signal peptide" evidence="2">
    <location>
        <begin position="1"/>
        <end position="34"/>
    </location>
</feature>
<dbReference type="AlphaFoldDB" id="A0AAD3SNZ7"/>
<evidence type="ECO:0000256" key="2">
    <source>
        <dbReference type="SAM" id="SignalP"/>
    </source>
</evidence>
<evidence type="ECO:0000256" key="1">
    <source>
        <dbReference type="SAM" id="Phobius"/>
    </source>
</evidence>
<dbReference type="Proteomes" id="UP001279734">
    <property type="component" value="Unassembled WGS sequence"/>
</dbReference>
<comment type="caution">
    <text evidence="3">The sequence shown here is derived from an EMBL/GenBank/DDBJ whole genome shotgun (WGS) entry which is preliminary data.</text>
</comment>
<evidence type="ECO:0000313" key="3">
    <source>
        <dbReference type="EMBL" id="GMH15348.1"/>
    </source>
</evidence>
<keyword evidence="4" id="KW-1185">Reference proteome</keyword>
<keyword evidence="1" id="KW-1133">Transmembrane helix</keyword>
<evidence type="ECO:0000313" key="4">
    <source>
        <dbReference type="Proteomes" id="UP001279734"/>
    </source>
</evidence>
<gene>
    <name evidence="3" type="ORF">Nepgr_017189</name>
</gene>
<proteinExistence type="predicted"/>
<organism evidence="3 4">
    <name type="scientific">Nepenthes gracilis</name>
    <name type="common">Slender pitcher plant</name>
    <dbReference type="NCBI Taxonomy" id="150966"/>
    <lineage>
        <taxon>Eukaryota</taxon>
        <taxon>Viridiplantae</taxon>
        <taxon>Streptophyta</taxon>
        <taxon>Embryophyta</taxon>
        <taxon>Tracheophyta</taxon>
        <taxon>Spermatophyta</taxon>
        <taxon>Magnoliopsida</taxon>
        <taxon>eudicotyledons</taxon>
        <taxon>Gunneridae</taxon>
        <taxon>Pentapetalae</taxon>
        <taxon>Caryophyllales</taxon>
        <taxon>Nepenthaceae</taxon>
        <taxon>Nepenthes</taxon>
    </lineage>
</organism>
<dbReference type="PANTHER" id="PTHR36336">
    <property type="entry name" value="OS09G0560400 PROTEIN"/>
    <property type="match status" value="1"/>
</dbReference>
<dbReference type="PANTHER" id="PTHR36336:SF1">
    <property type="entry name" value="OS09G0560400 PROTEIN"/>
    <property type="match status" value="1"/>
</dbReference>
<accession>A0AAD3SNZ7</accession>
<feature type="transmembrane region" description="Helical" evidence="1">
    <location>
        <begin position="174"/>
        <end position="196"/>
    </location>
</feature>